<evidence type="ECO:0000313" key="1">
    <source>
        <dbReference type="EMBL" id="ETW76294.1"/>
    </source>
</evidence>
<dbReference type="EMBL" id="KI925464">
    <property type="protein sequence ID" value="ETW76294.1"/>
    <property type="molecule type" value="Genomic_DNA"/>
</dbReference>
<dbReference type="HOGENOM" id="CLU_2097192_0_0_1"/>
<dbReference type="InParanoid" id="W4JS73"/>
<dbReference type="AlphaFoldDB" id="W4JS73"/>
<dbReference type="Proteomes" id="UP000030671">
    <property type="component" value="Unassembled WGS sequence"/>
</dbReference>
<reference evidence="1 2" key="1">
    <citation type="journal article" date="2012" name="New Phytol.">
        <title>Insight into trade-off between wood decay and parasitism from the genome of a fungal forest pathogen.</title>
        <authorList>
            <person name="Olson A."/>
            <person name="Aerts A."/>
            <person name="Asiegbu F."/>
            <person name="Belbahri L."/>
            <person name="Bouzid O."/>
            <person name="Broberg A."/>
            <person name="Canback B."/>
            <person name="Coutinho P.M."/>
            <person name="Cullen D."/>
            <person name="Dalman K."/>
            <person name="Deflorio G."/>
            <person name="van Diepen L.T."/>
            <person name="Dunand C."/>
            <person name="Duplessis S."/>
            <person name="Durling M."/>
            <person name="Gonthier P."/>
            <person name="Grimwood J."/>
            <person name="Fossdal C.G."/>
            <person name="Hansson D."/>
            <person name="Henrissat B."/>
            <person name="Hietala A."/>
            <person name="Himmelstrand K."/>
            <person name="Hoffmeister D."/>
            <person name="Hogberg N."/>
            <person name="James T.Y."/>
            <person name="Karlsson M."/>
            <person name="Kohler A."/>
            <person name="Kues U."/>
            <person name="Lee Y.H."/>
            <person name="Lin Y.C."/>
            <person name="Lind M."/>
            <person name="Lindquist E."/>
            <person name="Lombard V."/>
            <person name="Lucas S."/>
            <person name="Lunden K."/>
            <person name="Morin E."/>
            <person name="Murat C."/>
            <person name="Park J."/>
            <person name="Raffaello T."/>
            <person name="Rouze P."/>
            <person name="Salamov A."/>
            <person name="Schmutz J."/>
            <person name="Solheim H."/>
            <person name="Stahlberg J."/>
            <person name="Velez H."/>
            <person name="de Vries R.P."/>
            <person name="Wiebenga A."/>
            <person name="Woodward S."/>
            <person name="Yakovlev I."/>
            <person name="Garbelotto M."/>
            <person name="Martin F."/>
            <person name="Grigoriev I.V."/>
            <person name="Stenlid J."/>
        </authorList>
    </citation>
    <scope>NUCLEOTIDE SEQUENCE [LARGE SCALE GENOMIC DNA]</scope>
    <source>
        <strain evidence="1 2">TC 32-1</strain>
    </source>
</reference>
<dbReference type="KEGG" id="hir:HETIRDRAFT_436412"/>
<proteinExistence type="predicted"/>
<gene>
    <name evidence="1" type="ORF">HETIRDRAFT_436412</name>
</gene>
<accession>W4JS73</accession>
<dbReference type="GeneID" id="20674888"/>
<dbReference type="RefSeq" id="XP_009551220.1">
    <property type="nucleotide sequence ID" value="XM_009552925.1"/>
</dbReference>
<sequence length="116" mass="13177">MGRIVCRSDFRYEKQFEQHDTRAQSRVCGTSSYCDCHFDDCILGVPNGFQKGRFSPYLVYACSDHLLTTVSPALVTRLYLRMAHIDVESALPSGQSLSNAQVLLRYLLPDHLTSMR</sequence>
<organism evidence="1 2">
    <name type="scientific">Heterobasidion irregulare (strain TC 32-1)</name>
    <dbReference type="NCBI Taxonomy" id="747525"/>
    <lineage>
        <taxon>Eukaryota</taxon>
        <taxon>Fungi</taxon>
        <taxon>Dikarya</taxon>
        <taxon>Basidiomycota</taxon>
        <taxon>Agaricomycotina</taxon>
        <taxon>Agaricomycetes</taxon>
        <taxon>Russulales</taxon>
        <taxon>Bondarzewiaceae</taxon>
        <taxon>Heterobasidion</taxon>
        <taxon>Heterobasidion annosum species complex</taxon>
    </lineage>
</organism>
<name>W4JS73_HETIT</name>
<protein>
    <submittedName>
        <fullName evidence="1">Uncharacterized protein</fullName>
    </submittedName>
</protein>
<keyword evidence="2" id="KW-1185">Reference proteome</keyword>
<evidence type="ECO:0000313" key="2">
    <source>
        <dbReference type="Proteomes" id="UP000030671"/>
    </source>
</evidence>